<feature type="compositionally biased region" description="Basic residues" evidence="11">
    <location>
        <begin position="147"/>
        <end position="161"/>
    </location>
</feature>
<dbReference type="InterPro" id="IPR016460">
    <property type="entry name" value="COPB1"/>
</dbReference>
<dbReference type="PANTHER" id="PTHR10635">
    <property type="entry name" value="COATOMER SUBUNIT BETA"/>
    <property type="match status" value="1"/>
</dbReference>
<dbReference type="SUPFAM" id="SSF111331">
    <property type="entry name" value="NAD kinase/diacylglycerol kinase-like"/>
    <property type="match status" value="1"/>
</dbReference>
<evidence type="ECO:0000313" key="14">
    <source>
        <dbReference type="EMBL" id="KAF4633902.1"/>
    </source>
</evidence>
<evidence type="ECO:0000256" key="11">
    <source>
        <dbReference type="SAM" id="MobiDB-lite"/>
    </source>
</evidence>
<dbReference type="Gene3D" id="1.25.10.10">
    <property type="entry name" value="Leucine-rich Repeat Variant"/>
    <property type="match status" value="1"/>
</dbReference>
<dbReference type="GO" id="GO:0005198">
    <property type="term" value="F:structural molecule activity"/>
    <property type="evidence" value="ECO:0007669"/>
    <property type="project" value="InterPro"/>
</dbReference>
<dbReference type="GO" id="GO:0006886">
    <property type="term" value="P:intracellular protein transport"/>
    <property type="evidence" value="ECO:0007669"/>
    <property type="project" value="InterPro"/>
</dbReference>
<evidence type="ECO:0000256" key="5">
    <source>
        <dbReference type="ARBA" id="ARBA00022737"/>
    </source>
</evidence>
<dbReference type="InterPro" id="IPR016064">
    <property type="entry name" value="NAD/diacylglycerol_kinase_sf"/>
</dbReference>
<comment type="caution">
    <text evidence="14">The sequence shown here is derived from an EMBL/GenBank/DDBJ whole genome shotgun (WGS) entry which is preliminary data.</text>
</comment>
<dbReference type="Gene3D" id="2.60.200.40">
    <property type="match status" value="1"/>
</dbReference>
<dbReference type="SMART" id="SM00353">
    <property type="entry name" value="HLH"/>
    <property type="match status" value="1"/>
</dbReference>
<feature type="compositionally biased region" description="Basic and acidic residues" evidence="11">
    <location>
        <begin position="116"/>
        <end position="126"/>
    </location>
</feature>
<dbReference type="Proteomes" id="UP000566819">
    <property type="component" value="Unassembled WGS sequence"/>
</dbReference>
<dbReference type="GO" id="GO:0000139">
    <property type="term" value="C:Golgi membrane"/>
    <property type="evidence" value="ECO:0007669"/>
    <property type="project" value="UniProtKB-SubCell"/>
</dbReference>
<evidence type="ECO:0000256" key="6">
    <source>
        <dbReference type="ARBA" id="ARBA00022892"/>
    </source>
</evidence>
<gene>
    <name evidence="14" type="ORF">G7Y89_g4208</name>
</gene>
<dbReference type="InterPro" id="IPR017438">
    <property type="entry name" value="ATP-NAD_kinase_N"/>
</dbReference>
<accession>A0A8H4RPX6</accession>
<comment type="subcellular location">
    <subcellularLocation>
        <location evidence="2">Cytoplasmic vesicle</location>
        <location evidence="2">COPI-coated vesicle membrane</location>
        <topology evidence="2">Peripheral membrane protein</topology>
        <orientation evidence="2">Cytoplasmic side</orientation>
    </subcellularLocation>
    <subcellularLocation>
        <location evidence="1">Golgi apparatus membrane</location>
        <topology evidence="1">Peripheral membrane protein</topology>
        <orientation evidence="1">Cytoplasmic side</orientation>
    </subcellularLocation>
</comment>
<evidence type="ECO:0000256" key="4">
    <source>
        <dbReference type="ARBA" id="ARBA00022490"/>
    </source>
</evidence>
<evidence type="ECO:0000256" key="10">
    <source>
        <dbReference type="ARBA" id="ARBA00023329"/>
    </source>
</evidence>
<keyword evidence="3" id="KW-0813">Transport</keyword>
<feature type="compositionally biased region" description="Low complexity" evidence="11">
    <location>
        <begin position="43"/>
        <end position="65"/>
    </location>
</feature>
<dbReference type="Pfam" id="PF07718">
    <property type="entry name" value="Coatamer_beta_C"/>
    <property type="match status" value="1"/>
</dbReference>
<feature type="compositionally biased region" description="Polar residues" evidence="11">
    <location>
        <begin position="211"/>
        <end position="220"/>
    </location>
</feature>
<evidence type="ECO:0000256" key="2">
    <source>
        <dbReference type="ARBA" id="ARBA00004347"/>
    </source>
</evidence>
<reference evidence="14 15" key="1">
    <citation type="submission" date="2020-03" db="EMBL/GenBank/DDBJ databases">
        <title>Draft Genome Sequence of Cudoniella acicularis.</title>
        <authorList>
            <person name="Buettner E."/>
            <person name="Kellner H."/>
        </authorList>
    </citation>
    <scope>NUCLEOTIDE SEQUENCE [LARGE SCALE GENOMIC DNA]</scope>
    <source>
        <strain evidence="14 15">DSM 108380</strain>
    </source>
</reference>
<proteinExistence type="predicted"/>
<feature type="domain" description="BHLH" evidence="13">
    <location>
        <begin position="149"/>
        <end position="199"/>
    </location>
</feature>
<protein>
    <submittedName>
        <fullName evidence="14">Uncharacterized protein</fullName>
    </submittedName>
</protein>
<keyword evidence="5" id="KW-0677">Repeat</keyword>
<feature type="compositionally biased region" description="Polar residues" evidence="11">
    <location>
        <begin position="257"/>
        <end position="272"/>
    </location>
</feature>
<feature type="compositionally biased region" description="Pro residues" evidence="11">
    <location>
        <begin position="1"/>
        <end position="10"/>
    </location>
</feature>
<feature type="region of interest" description="Disordered" evidence="11">
    <location>
        <begin position="1"/>
        <end position="161"/>
    </location>
</feature>
<feature type="domain" description="DAGKc" evidence="12">
    <location>
        <begin position="1545"/>
        <end position="1684"/>
    </location>
</feature>
<dbReference type="InterPro" id="IPR029446">
    <property type="entry name" value="COPB1_appendage_platform_dom"/>
</dbReference>
<evidence type="ECO:0000256" key="3">
    <source>
        <dbReference type="ARBA" id="ARBA00022448"/>
    </source>
</evidence>
<keyword evidence="6" id="KW-0931">ER-Golgi transport</keyword>
<dbReference type="SUPFAM" id="SSF48371">
    <property type="entry name" value="ARM repeat"/>
    <property type="match status" value="1"/>
</dbReference>
<feature type="region of interest" description="Disordered" evidence="11">
    <location>
        <begin position="210"/>
        <end position="295"/>
    </location>
</feature>
<dbReference type="Gene3D" id="4.10.280.10">
    <property type="entry name" value="Helix-loop-helix DNA-binding domain"/>
    <property type="match status" value="1"/>
</dbReference>
<name>A0A8H4RPX6_9HELO</name>
<keyword evidence="10" id="KW-0968">Cytoplasmic vesicle</keyword>
<dbReference type="GO" id="GO:0006888">
    <property type="term" value="P:endoplasmic reticulum to Golgi vesicle-mediated transport"/>
    <property type="evidence" value="ECO:0007669"/>
    <property type="project" value="TreeGrafter"/>
</dbReference>
<dbReference type="GO" id="GO:0046983">
    <property type="term" value="F:protein dimerization activity"/>
    <property type="evidence" value="ECO:0007669"/>
    <property type="project" value="InterPro"/>
</dbReference>
<organism evidence="14 15">
    <name type="scientific">Cudoniella acicularis</name>
    <dbReference type="NCBI Taxonomy" id="354080"/>
    <lineage>
        <taxon>Eukaryota</taxon>
        <taxon>Fungi</taxon>
        <taxon>Dikarya</taxon>
        <taxon>Ascomycota</taxon>
        <taxon>Pezizomycotina</taxon>
        <taxon>Leotiomycetes</taxon>
        <taxon>Helotiales</taxon>
        <taxon>Tricladiaceae</taxon>
        <taxon>Cudoniella</taxon>
    </lineage>
</organism>
<dbReference type="SMART" id="SM00046">
    <property type="entry name" value="DAGKc"/>
    <property type="match status" value="1"/>
</dbReference>
<dbReference type="Pfam" id="PF01602">
    <property type="entry name" value="Adaptin_N"/>
    <property type="match status" value="1"/>
</dbReference>
<dbReference type="PROSITE" id="PS50888">
    <property type="entry name" value="BHLH"/>
    <property type="match status" value="1"/>
</dbReference>
<dbReference type="InterPro" id="IPR036638">
    <property type="entry name" value="HLH_DNA-bd_sf"/>
</dbReference>
<dbReference type="GO" id="GO:0016301">
    <property type="term" value="F:kinase activity"/>
    <property type="evidence" value="ECO:0007669"/>
    <property type="project" value="InterPro"/>
</dbReference>
<dbReference type="FunFam" id="1.25.10.10:FF:000260">
    <property type="entry name" value="Coatomer subunit beta"/>
    <property type="match status" value="1"/>
</dbReference>
<dbReference type="InterPro" id="IPR011710">
    <property type="entry name" value="Coatomer_bsu_C"/>
</dbReference>
<evidence type="ECO:0000256" key="8">
    <source>
        <dbReference type="ARBA" id="ARBA00023034"/>
    </source>
</evidence>
<dbReference type="InterPro" id="IPR011598">
    <property type="entry name" value="bHLH_dom"/>
</dbReference>
<dbReference type="EMBL" id="JAAMPI010000223">
    <property type="protein sequence ID" value="KAF4633902.1"/>
    <property type="molecule type" value="Genomic_DNA"/>
</dbReference>
<dbReference type="Pfam" id="PF14806">
    <property type="entry name" value="Coatomer_b_Cpla"/>
    <property type="match status" value="1"/>
</dbReference>
<feature type="region of interest" description="Disordered" evidence="11">
    <location>
        <begin position="902"/>
        <end position="926"/>
    </location>
</feature>
<dbReference type="InterPro" id="IPR001206">
    <property type="entry name" value="Diacylglycerol_kinase_cat_dom"/>
</dbReference>
<evidence type="ECO:0000259" key="13">
    <source>
        <dbReference type="PROSITE" id="PS50888"/>
    </source>
</evidence>
<dbReference type="OrthoDB" id="10261439at2759"/>
<dbReference type="Pfam" id="PF00010">
    <property type="entry name" value="HLH"/>
    <property type="match status" value="1"/>
</dbReference>
<evidence type="ECO:0000256" key="7">
    <source>
        <dbReference type="ARBA" id="ARBA00022927"/>
    </source>
</evidence>
<dbReference type="InterPro" id="IPR055916">
    <property type="entry name" value="DUF7493"/>
</dbReference>
<dbReference type="Pfam" id="PF24321">
    <property type="entry name" value="DUF7493"/>
    <property type="match status" value="1"/>
</dbReference>
<keyword evidence="8" id="KW-0333">Golgi apparatus</keyword>
<dbReference type="PANTHER" id="PTHR10635:SF0">
    <property type="entry name" value="COATOMER SUBUNIT BETA"/>
    <property type="match status" value="1"/>
</dbReference>
<evidence type="ECO:0000256" key="9">
    <source>
        <dbReference type="ARBA" id="ARBA00023136"/>
    </source>
</evidence>
<sequence length="1925" mass="212206">MPRPEQPPTPASSTEIKGKDGSQFSSLQMSFELPPPAVTAMESQPSSASSKSSSASSYHPTSPKSPAIPASEMVKIRRRSSVAQAPKDSFALPPPPTRSRKIIQMKPRGQAEEVAESVKDAAKDSPAKTSPAPKRKQPSSTSVAGRKIARKTAHSLIERRRRSKMNEEFGVLKDMIPACTGEMHKLAILQASIDYVRYLEDCVAKLKAENTRTGVSSPPITEQFALPPPVRRESQNTPRQYTYEEDGDVEMGGSDGRSPTYSTAVPNSNRPSASPALIPQDSRHRQDSYSSVSTDHRHYSFSASSTTSPALGPTAYDYSRSSVSVGSALTSPALPPQRDLDQEATAALLMLNTDRRGTHGSISGRGGMSVKDLLSTSRPRKLVKVVIHELIPPPPEDLENCPANMATFLDQSYSLVHQDNAADVPTMSELRTQLEKGTDESKVETMKRILTVMLNGDPMPQLLMHIIRFVMPSKHKALKKLLYFYYEICPKLDASGKLKQEMILVCNGIRNDLQHPNEYIRGNTLRFLCKLREPELIEPLLTPARSCLEHRHAYVRKNAVFAVAAIFQHSPTLIPDAPELLATFLQTETDHTCKRNAFAALVSISHDEALTYLSSVFDGIPNADELLQLVELEFIRKDAVQNSQNKARYLRLIFDLLEAGASTVVYEAASSLTALTSNPVAVKAAASKFIELSIKEADNNVKLIVLDRVDHLRQKNEGVLDDLTMEILRVLSSPDIDVRRKALTIALEMVSSKNVEEVVLLLKKELTKTVDQEYEKNNEYRQLLIHSIHQCAIKFSEVAASVVGLLMDFIADFNNTSAVDVISFVKEVVEKFPKLRPSIVERLVSTLSEVRAGKVYRGALWIVGEYSLEANDIRDAWKRIRASLGEIPILASEQRLLDEVADGQEAPKEPDQVNGHSKAAPTGSRRVLADGTYATESALTSQSAVAAKLEAVKAAQKPPLRQLILDGDYYLASVLSSTLTKLVMRHSEISQDKARTNALRAEAMLIMISIIRVGQSQFVKAPIDEDSIDRIMSCVRSLAEFAQNKDLETVFLDDTRKAFRAMVQVEEKKRAAKEAFEKAKTAVQVDDVVSIRQLAKKNAGDGTDEIELDLEKATGGDSTVEDLSSKLSRVVQLTGFSDPVYAEAYVKVHQFDIVLDVLLVNQTTETLQNLSVEFATLGDLKVVERPTTQNLGPHDFQNVQSTIKVSSTDTGVIFGNVVYDGASSTENNVVILNDVHVDIMDYIQPAVCTETQFRTMWTEFEWENKVNINSKAKSLRDFLTQLMACTNMSCLTPEASLKGDCQFLSANLYARSVFGEDALANLSIEKEGEDGPVTGFVRIRSRSQGLALSLGSLKGLNKDDARHLLRSRTDLGPSPSFVTTTNRSCPLPTTILFNEDAPAIKEQFDMTTGLAMATDNPFVDPNPSFDESGRGNSFAIDATLAVGRNASLTLGTDSLIVLDESFEKRDRSNCCGLWPSGTANTRAIPFHNILWAELVDSILTIQYASPVSKTVVRAATLQYPFEYQMVELVNKWVVRLLDRAYGESQMKKRVKILVNPHSGKGSAEKWYHWDAEPLLRAAQCTIEMVKTRYRGEAVEIAEKMDIEAFDVVASCSGDGLPHEVFNGLGKRPDAKKALEKIAVVNIPCGSGNAMSCNLNGTDSASLATLAIIKGIPTPLDLISITQGEIRTLSFLSQSVGIVAESDLATEHLRWMGAMRFNYGFLTRLIGKTVYPCDIAIKVAIDDKPSIREHYRVEQSNYEPASQRRGYKNLLDDDASGSSGWEDGLPPLRYGSINDKLPDGWELVPYDKLGNFYCGNMAYMASDANFFSPALPNDGYMDLVCINGDISRLAAIKMMLAVESNKLFDNPGVWYRKILGYRIIPKNQKDGYISIDGERVPFQPFQAEVHKGLGTVLSKTGHMYEAPGPV</sequence>
<dbReference type="GO" id="GO:0030126">
    <property type="term" value="C:COPI vesicle coat"/>
    <property type="evidence" value="ECO:0007669"/>
    <property type="project" value="InterPro"/>
</dbReference>
<dbReference type="SUPFAM" id="SSF47459">
    <property type="entry name" value="HLH, helix-loop-helix DNA-binding domain"/>
    <property type="match status" value="1"/>
</dbReference>
<dbReference type="InterPro" id="IPR011989">
    <property type="entry name" value="ARM-like"/>
</dbReference>
<dbReference type="InterPro" id="IPR016024">
    <property type="entry name" value="ARM-type_fold"/>
</dbReference>
<evidence type="ECO:0000313" key="15">
    <source>
        <dbReference type="Proteomes" id="UP000566819"/>
    </source>
</evidence>
<keyword evidence="7" id="KW-0653">Protein transport</keyword>
<evidence type="ECO:0000259" key="12">
    <source>
        <dbReference type="PROSITE" id="PS50146"/>
    </source>
</evidence>
<dbReference type="PROSITE" id="PS50146">
    <property type="entry name" value="DAGK"/>
    <property type="match status" value="1"/>
</dbReference>
<keyword evidence="9" id="KW-0472">Membrane</keyword>
<keyword evidence="15" id="KW-1185">Reference proteome</keyword>
<dbReference type="InterPro" id="IPR002553">
    <property type="entry name" value="Clathrin/coatomer_adapt-like_N"/>
</dbReference>
<evidence type="ECO:0000256" key="1">
    <source>
        <dbReference type="ARBA" id="ARBA00004255"/>
    </source>
</evidence>
<dbReference type="GO" id="GO:0006891">
    <property type="term" value="P:intra-Golgi vesicle-mediated transport"/>
    <property type="evidence" value="ECO:0007669"/>
    <property type="project" value="TreeGrafter"/>
</dbReference>
<dbReference type="Pfam" id="PF00781">
    <property type="entry name" value="DAGK_cat"/>
    <property type="match status" value="1"/>
</dbReference>
<keyword evidence="4" id="KW-0963">Cytoplasm</keyword>
<dbReference type="Gene3D" id="3.40.50.10330">
    <property type="entry name" value="Probable inorganic polyphosphate/atp-NAD kinase, domain 1"/>
    <property type="match status" value="1"/>
</dbReference>